<dbReference type="Pfam" id="PF01607">
    <property type="entry name" value="CBM_14"/>
    <property type="match status" value="2"/>
</dbReference>
<feature type="domain" description="Chitin-binding type-2" evidence="4">
    <location>
        <begin position="609"/>
        <end position="673"/>
    </location>
</feature>
<dbReference type="FunFam" id="3.10.50.10:FF:000001">
    <property type="entry name" value="Chitinase 3-like 1"/>
    <property type="match status" value="1"/>
</dbReference>
<dbReference type="EMBL" id="CAJNOR010000575">
    <property type="protein sequence ID" value="CAF0951610.1"/>
    <property type="molecule type" value="Genomic_DNA"/>
</dbReference>
<dbReference type="Proteomes" id="UP000663828">
    <property type="component" value="Unassembled WGS sequence"/>
</dbReference>
<evidence type="ECO:0000259" key="4">
    <source>
        <dbReference type="PROSITE" id="PS50940"/>
    </source>
</evidence>
<dbReference type="InterPro" id="IPR001223">
    <property type="entry name" value="Glyco_hydro18_cat"/>
</dbReference>
<dbReference type="InterPro" id="IPR036508">
    <property type="entry name" value="Chitin-bd_dom_sf"/>
</dbReference>
<dbReference type="Proteomes" id="UP000663852">
    <property type="component" value="Unassembled WGS sequence"/>
</dbReference>
<dbReference type="SUPFAM" id="SSF57625">
    <property type="entry name" value="Invertebrate chitin-binding proteins"/>
    <property type="match status" value="3"/>
</dbReference>
<dbReference type="GO" id="GO:0008061">
    <property type="term" value="F:chitin binding"/>
    <property type="evidence" value="ECO:0007669"/>
    <property type="project" value="UniProtKB-KW"/>
</dbReference>
<evidence type="ECO:0000313" key="8">
    <source>
        <dbReference type="Proteomes" id="UP000663828"/>
    </source>
</evidence>
<dbReference type="GO" id="GO:0004568">
    <property type="term" value="F:chitinase activity"/>
    <property type="evidence" value="ECO:0007669"/>
    <property type="project" value="TreeGrafter"/>
</dbReference>
<dbReference type="Pfam" id="PF00704">
    <property type="entry name" value="Glyco_hydro_18"/>
    <property type="match status" value="1"/>
</dbReference>
<comment type="similarity">
    <text evidence="1">Belongs to the glycosyl hydrolase 18 family. Chitinase class II subfamily.</text>
</comment>
<feature type="domain" description="GH18" evidence="5">
    <location>
        <begin position="170"/>
        <end position="529"/>
    </location>
</feature>
<dbReference type="InterPro" id="IPR011583">
    <property type="entry name" value="Chitinase_II/V-like_cat"/>
</dbReference>
<dbReference type="Gene3D" id="2.170.140.10">
    <property type="entry name" value="Chitin binding domain"/>
    <property type="match status" value="2"/>
</dbReference>
<dbReference type="Gene3D" id="3.10.50.10">
    <property type="match status" value="1"/>
</dbReference>
<dbReference type="InterPro" id="IPR002557">
    <property type="entry name" value="Chitin-bd_dom"/>
</dbReference>
<sequence>MNLNTRQYYSLVYHLRLVFLIVLIEQIELIDANQINLKQSYCRDLRDCQTYFPCAVFSSGFSYLYVIKRCPNDQIFDEKKQNCVRNTFTDPTCAKKVAKKKSRLPTKRPTKLEQVERVGSSTRRPSKLPFHAAWVSQLKRKNIDVEEVDTTTEFAPNQLPVEQTNENPKVQRVCYITNWSRYRPGEAKFELEYIDPHMCTHIIYAYATVDQDKPEITPIQKDDIEHYRELALLKKTNPELKVSIRLGGKSAAYTRYLKRSKTASQLVRSLIWYMQSYGFDGVDVAFEFPDDDVPEDKIALTVLLEELAKQKRLMPQMIVTLTAAPFIDHLSKVYDIQKIEKLVNYVNLMTFDLYGPWDERTGVSAPLYHQPYQAESESLRNVDGLVKLWLSLGIPREKLLIGIPTYGRSFTLTSSQKGLHAPTSGPGYPGRYTKTRGFLSYYEVCEKNNSKSWQKVWLDTEKAWYMTSDDQWITFEDVDSAILKAQYAKGEQLAGVFIWSVDNDDFSGFLCNTEPFPITRQVFATLNLPVPVTSAPAIALQMPVQTNAPVRFLNVQSQQSFASAILPANIQRLLNALNALSGTTRYLPPIQTTPAPPPPPVAHQTYNAEYICGRHGMHRNGIHRDRTNCSIFYYCEGDDVNPLRYHIFFCPPGLEFSMDGCTCDWPTGHSCQTGGDTFCVSLATTTTTTTMRTPYLPQSAIDTLSNLGQLLDISDGRTSAFDCAGRRSGLYRDIYDCTKFYFCTTNEQTFDGTLLRYDFICPANYVFSMLTCRCETRQSHICRTLLKTDCVLL</sequence>
<dbReference type="InterPro" id="IPR029070">
    <property type="entry name" value="Chitinase_insertion_sf"/>
</dbReference>
<dbReference type="SUPFAM" id="SSF54556">
    <property type="entry name" value="Chitinase insertion domain"/>
    <property type="match status" value="1"/>
</dbReference>
<evidence type="ECO:0000259" key="5">
    <source>
        <dbReference type="PROSITE" id="PS51910"/>
    </source>
</evidence>
<feature type="domain" description="Chitin-binding type-2" evidence="4">
    <location>
        <begin position="720"/>
        <end position="784"/>
    </location>
</feature>
<dbReference type="SUPFAM" id="SSF51445">
    <property type="entry name" value="(Trans)glycosidases"/>
    <property type="match status" value="1"/>
</dbReference>
<dbReference type="InterPro" id="IPR050314">
    <property type="entry name" value="Glycosyl_Hydrlase_18"/>
</dbReference>
<dbReference type="SMART" id="SM00494">
    <property type="entry name" value="ChtBD2"/>
    <property type="match status" value="3"/>
</dbReference>
<evidence type="ECO:0000313" key="7">
    <source>
        <dbReference type="EMBL" id="CAF1069492.1"/>
    </source>
</evidence>
<gene>
    <name evidence="7" type="ORF">EDS130_LOCUS18361</name>
    <name evidence="6" type="ORF">XAT740_LOCUS10695</name>
</gene>
<dbReference type="GO" id="GO:0005576">
    <property type="term" value="C:extracellular region"/>
    <property type="evidence" value="ECO:0007669"/>
    <property type="project" value="InterPro"/>
</dbReference>
<dbReference type="PANTHER" id="PTHR11177">
    <property type="entry name" value="CHITINASE"/>
    <property type="match status" value="1"/>
</dbReference>
<organism evidence="6 8">
    <name type="scientific">Adineta ricciae</name>
    <name type="common">Rotifer</name>
    <dbReference type="NCBI Taxonomy" id="249248"/>
    <lineage>
        <taxon>Eukaryota</taxon>
        <taxon>Metazoa</taxon>
        <taxon>Spiralia</taxon>
        <taxon>Gnathifera</taxon>
        <taxon>Rotifera</taxon>
        <taxon>Eurotatoria</taxon>
        <taxon>Bdelloidea</taxon>
        <taxon>Adinetida</taxon>
        <taxon>Adinetidae</taxon>
        <taxon>Adineta</taxon>
    </lineage>
</organism>
<accession>A0A814DAG0</accession>
<evidence type="ECO:0000256" key="1">
    <source>
        <dbReference type="ARBA" id="ARBA00009121"/>
    </source>
</evidence>
<keyword evidence="3" id="KW-1015">Disulfide bond</keyword>
<dbReference type="PANTHER" id="PTHR11177:SF317">
    <property type="entry name" value="CHITINASE 12-RELATED"/>
    <property type="match status" value="1"/>
</dbReference>
<protein>
    <recommendedName>
        <fullName evidence="9">Chitinase</fullName>
    </recommendedName>
</protein>
<dbReference type="Gene3D" id="3.20.20.80">
    <property type="entry name" value="Glycosidases"/>
    <property type="match status" value="1"/>
</dbReference>
<keyword evidence="2" id="KW-0147">Chitin-binding</keyword>
<dbReference type="EMBL" id="CAJNOJ010000085">
    <property type="protein sequence ID" value="CAF1069492.1"/>
    <property type="molecule type" value="Genomic_DNA"/>
</dbReference>
<evidence type="ECO:0008006" key="9">
    <source>
        <dbReference type="Google" id="ProtNLM"/>
    </source>
</evidence>
<dbReference type="AlphaFoldDB" id="A0A814DAG0"/>
<dbReference type="InterPro" id="IPR017853">
    <property type="entry name" value="GH"/>
</dbReference>
<evidence type="ECO:0000256" key="3">
    <source>
        <dbReference type="ARBA" id="ARBA00023157"/>
    </source>
</evidence>
<dbReference type="OrthoDB" id="73875at2759"/>
<dbReference type="SMART" id="SM00636">
    <property type="entry name" value="Glyco_18"/>
    <property type="match status" value="1"/>
</dbReference>
<dbReference type="PROSITE" id="PS50940">
    <property type="entry name" value="CHIT_BIND_II"/>
    <property type="match status" value="2"/>
</dbReference>
<dbReference type="PROSITE" id="PS51910">
    <property type="entry name" value="GH18_2"/>
    <property type="match status" value="1"/>
</dbReference>
<evidence type="ECO:0000313" key="6">
    <source>
        <dbReference type="EMBL" id="CAF0951610.1"/>
    </source>
</evidence>
<name>A0A814DAG0_ADIRI</name>
<comment type="caution">
    <text evidence="6">The sequence shown here is derived from an EMBL/GenBank/DDBJ whole genome shotgun (WGS) entry which is preliminary data.</text>
</comment>
<reference evidence="6" key="1">
    <citation type="submission" date="2021-02" db="EMBL/GenBank/DDBJ databases">
        <authorList>
            <person name="Nowell W R."/>
        </authorList>
    </citation>
    <scope>NUCLEOTIDE SEQUENCE</scope>
</reference>
<evidence type="ECO:0000256" key="2">
    <source>
        <dbReference type="ARBA" id="ARBA00022669"/>
    </source>
</evidence>
<proteinExistence type="inferred from homology"/>
<dbReference type="GO" id="GO:0006032">
    <property type="term" value="P:chitin catabolic process"/>
    <property type="evidence" value="ECO:0007669"/>
    <property type="project" value="TreeGrafter"/>
</dbReference>
<dbReference type="GO" id="GO:0005975">
    <property type="term" value="P:carbohydrate metabolic process"/>
    <property type="evidence" value="ECO:0007669"/>
    <property type="project" value="InterPro"/>
</dbReference>
<keyword evidence="8" id="KW-1185">Reference proteome</keyword>